<evidence type="ECO:0000313" key="7">
    <source>
        <dbReference type="Proteomes" id="UP000436047"/>
    </source>
</evidence>
<dbReference type="PANTHER" id="PTHR13932">
    <property type="entry name" value="COPROPORPHYRINIGEN III OXIDASE"/>
    <property type="match status" value="1"/>
</dbReference>
<dbReference type="InterPro" id="IPR023995">
    <property type="entry name" value="HemZ"/>
</dbReference>
<dbReference type="InterPro" id="IPR013785">
    <property type="entry name" value="Aldolase_TIM"/>
</dbReference>
<name>A0A6N7WDD6_9FIRM</name>
<comment type="caution">
    <text evidence="6">The sequence shown here is derived from an EMBL/GenBank/DDBJ whole genome shotgun (WGS) entry which is preliminary data.</text>
</comment>
<proteinExistence type="predicted"/>
<dbReference type="GO" id="GO:0006779">
    <property type="term" value="P:porphyrin-containing compound biosynthetic process"/>
    <property type="evidence" value="ECO:0007669"/>
    <property type="project" value="TreeGrafter"/>
</dbReference>
<sequence length="487" mass="55589">MLAVRLNKPQFEYDIHSIVKAFYPAETVKVFEEGTKDFESDGDNPSIAIWFEERAIRVNLSGTEHEAVLSRPEERPIVKNELKQLLYRVLSAHTGKELPWGTLTGIRPTKIAMQFLEENAPGTQNPMTDADILSYMQETYYCSEEKALLAIDIAKREKRILADIHYEKGYSLYIGIPFCPTTCLYCSFTSFPIFFWKDRVGEYLTALEKEIDFVREACQDKILDSVYIGGGTPTTLEPEELRRLLSKVRASFDFSQVKEFTVEAGRADSITRDKLRVLKEFGVTRISVNPQTMNQETLNIIGRRHTVEQVEEAFRLAREEGFTNINMDLILGLPGETKEHVERTMEAVTRLCPDSLTVHSLAIKRASRLSLWIEENGIETLHNTDETMEIAAEGAARMNMKPYYLYRQKNMSGNFENVGYATEGNYGIYNILIMEEKQTIMALGAGTISKAVYPDGRIERCDNVKDVALYIEKIDEMIDRKRKLLGG</sequence>
<dbReference type="AlphaFoldDB" id="A0A6N7WDD6"/>
<reference evidence="6 7" key="1">
    <citation type="submission" date="2019-08" db="EMBL/GenBank/DDBJ databases">
        <title>In-depth cultivation of the pig gut microbiome towards novel bacterial diversity and tailored functional studies.</title>
        <authorList>
            <person name="Wylensek D."/>
            <person name="Hitch T.C.A."/>
            <person name="Clavel T."/>
        </authorList>
    </citation>
    <scope>NUCLEOTIDE SEQUENCE [LARGE SCALE GENOMIC DNA]</scope>
    <source>
        <strain evidence="6 7">WCA-389-WT-23B</strain>
    </source>
</reference>
<dbReference type="PROSITE" id="PS51918">
    <property type="entry name" value="RADICAL_SAM"/>
    <property type="match status" value="1"/>
</dbReference>
<evidence type="ECO:0000256" key="3">
    <source>
        <dbReference type="ARBA" id="ARBA00023004"/>
    </source>
</evidence>
<evidence type="ECO:0000313" key="6">
    <source>
        <dbReference type="EMBL" id="MSS88497.1"/>
    </source>
</evidence>
<keyword evidence="2" id="KW-0479">Metal-binding</keyword>
<dbReference type="SMART" id="SM00729">
    <property type="entry name" value="Elp3"/>
    <property type="match status" value="1"/>
</dbReference>
<protein>
    <submittedName>
        <fullName evidence="6">Coproporphyrinogen dehydrogenase HemZ</fullName>
        <ecNumber evidence="6">1.3.98.3</ecNumber>
    </submittedName>
</protein>
<dbReference type="SFLD" id="SFLDS00029">
    <property type="entry name" value="Radical_SAM"/>
    <property type="match status" value="1"/>
</dbReference>
<feature type="domain" description="Radical SAM core" evidence="5">
    <location>
        <begin position="164"/>
        <end position="397"/>
    </location>
</feature>
<dbReference type="GO" id="GO:0046872">
    <property type="term" value="F:metal ion binding"/>
    <property type="evidence" value="ECO:0007669"/>
    <property type="project" value="UniProtKB-KW"/>
</dbReference>
<keyword evidence="7" id="KW-1185">Reference proteome</keyword>
<evidence type="ECO:0000256" key="4">
    <source>
        <dbReference type="ARBA" id="ARBA00023014"/>
    </source>
</evidence>
<dbReference type="Proteomes" id="UP000436047">
    <property type="component" value="Unassembled WGS sequence"/>
</dbReference>
<dbReference type="InterPro" id="IPR006638">
    <property type="entry name" value="Elp3/MiaA/NifB-like_rSAM"/>
</dbReference>
<dbReference type="GO" id="GO:0051989">
    <property type="term" value="F:coproporphyrinogen dehydrogenase activity"/>
    <property type="evidence" value="ECO:0007669"/>
    <property type="project" value="UniProtKB-EC"/>
</dbReference>
<dbReference type="InterPro" id="IPR058240">
    <property type="entry name" value="rSAM_sf"/>
</dbReference>
<dbReference type="Gene3D" id="3.20.20.70">
    <property type="entry name" value="Aldolase class I"/>
    <property type="match status" value="1"/>
</dbReference>
<organism evidence="6 7">
    <name type="scientific">Eisenbergiella porci</name>
    <dbReference type="NCBI Taxonomy" id="2652274"/>
    <lineage>
        <taxon>Bacteria</taxon>
        <taxon>Bacillati</taxon>
        <taxon>Bacillota</taxon>
        <taxon>Clostridia</taxon>
        <taxon>Lachnospirales</taxon>
        <taxon>Lachnospiraceae</taxon>
        <taxon>Eisenbergiella</taxon>
    </lineage>
</organism>
<dbReference type="GeneID" id="86053264"/>
<dbReference type="SUPFAM" id="SSF102114">
    <property type="entry name" value="Radical SAM enzymes"/>
    <property type="match status" value="1"/>
</dbReference>
<dbReference type="CDD" id="cd01335">
    <property type="entry name" value="Radical_SAM"/>
    <property type="match status" value="1"/>
</dbReference>
<dbReference type="NCBIfam" id="TIGR03994">
    <property type="entry name" value="rSAM_HemZ"/>
    <property type="match status" value="1"/>
</dbReference>
<dbReference type="SFLD" id="SFLDF00310">
    <property type="entry name" value="oxygen-independent_coproporphy"/>
    <property type="match status" value="1"/>
</dbReference>
<dbReference type="GO" id="GO:0005737">
    <property type="term" value="C:cytoplasm"/>
    <property type="evidence" value="ECO:0007669"/>
    <property type="project" value="TreeGrafter"/>
</dbReference>
<keyword evidence="3" id="KW-0408">Iron</keyword>
<dbReference type="RefSeq" id="WP_154464391.1">
    <property type="nucleotide sequence ID" value="NZ_JAXDZL010000157.1"/>
</dbReference>
<keyword evidence="6" id="KW-0560">Oxidoreductase</keyword>
<dbReference type="InterPro" id="IPR007197">
    <property type="entry name" value="rSAM"/>
</dbReference>
<dbReference type="PANTHER" id="PTHR13932:SF1">
    <property type="entry name" value="OXYGEN-INDEPENDENT COPROPORPHYRINOGEN-III OXIDASE-LIKE PROTEIN HEMZ"/>
    <property type="match status" value="1"/>
</dbReference>
<dbReference type="EMBL" id="VUMI01000012">
    <property type="protein sequence ID" value="MSS88497.1"/>
    <property type="molecule type" value="Genomic_DNA"/>
</dbReference>
<dbReference type="EC" id="1.3.98.3" evidence="6"/>
<evidence type="ECO:0000256" key="1">
    <source>
        <dbReference type="ARBA" id="ARBA00022691"/>
    </source>
</evidence>
<dbReference type="Pfam" id="PF04055">
    <property type="entry name" value="Radical_SAM"/>
    <property type="match status" value="1"/>
</dbReference>
<evidence type="ECO:0000259" key="5">
    <source>
        <dbReference type="PROSITE" id="PS51918"/>
    </source>
</evidence>
<evidence type="ECO:0000256" key="2">
    <source>
        <dbReference type="ARBA" id="ARBA00022723"/>
    </source>
</evidence>
<keyword evidence="4" id="KW-0411">Iron-sulfur</keyword>
<dbReference type="InterPro" id="IPR034505">
    <property type="entry name" value="Coproporphyrinogen-III_oxidase"/>
</dbReference>
<dbReference type="GO" id="GO:0051539">
    <property type="term" value="F:4 iron, 4 sulfur cluster binding"/>
    <property type="evidence" value="ECO:0007669"/>
    <property type="project" value="TreeGrafter"/>
</dbReference>
<accession>A0A6N7WDD6</accession>
<gene>
    <name evidence="6" type="primary">hemZ</name>
    <name evidence="6" type="ORF">FYJ45_09370</name>
</gene>
<dbReference type="SFLD" id="SFLDG01082">
    <property type="entry name" value="B12-binding_domain_containing"/>
    <property type="match status" value="1"/>
</dbReference>
<keyword evidence="1" id="KW-0949">S-adenosyl-L-methionine</keyword>
<dbReference type="SFLD" id="SFLDG01065">
    <property type="entry name" value="anaerobic_coproporphyrinogen-I"/>
    <property type="match status" value="1"/>
</dbReference>